<accession>A0ACB8E4N9</accession>
<dbReference type="EMBL" id="CM023470">
    <property type="protein sequence ID" value="KAH7981463.1"/>
    <property type="molecule type" value="Genomic_DNA"/>
</dbReference>
<evidence type="ECO:0000313" key="1">
    <source>
        <dbReference type="EMBL" id="KAH7981463.1"/>
    </source>
</evidence>
<reference evidence="1" key="1">
    <citation type="submission" date="2020-05" db="EMBL/GenBank/DDBJ databases">
        <title>Large-scale comparative analyses of tick genomes elucidate their genetic diversity and vector capacities.</title>
        <authorList>
            <person name="Jia N."/>
            <person name="Wang J."/>
            <person name="Shi W."/>
            <person name="Du L."/>
            <person name="Sun Y."/>
            <person name="Zhan W."/>
            <person name="Jiang J."/>
            <person name="Wang Q."/>
            <person name="Zhang B."/>
            <person name="Ji P."/>
            <person name="Sakyi L.B."/>
            <person name="Cui X."/>
            <person name="Yuan T."/>
            <person name="Jiang B."/>
            <person name="Yang W."/>
            <person name="Lam T.T.-Y."/>
            <person name="Chang Q."/>
            <person name="Ding S."/>
            <person name="Wang X."/>
            <person name="Zhu J."/>
            <person name="Ruan X."/>
            <person name="Zhao L."/>
            <person name="Wei J."/>
            <person name="Que T."/>
            <person name="Du C."/>
            <person name="Cheng J."/>
            <person name="Dai P."/>
            <person name="Han X."/>
            <person name="Huang E."/>
            <person name="Gao Y."/>
            <person name="Liu J."/>
            <person name="Shao H."/>
            <person name="Ye R."/>
            <person name="Li L."/>
            <person name="Wei W."/>
            <person name="Wang X."/>
            <person name="Wang C."/>
            <person name="Yang T."/>
            <person name="Huo Q."/>
            <person name="Li W."/>
            <person name="Guo W."/>
            <person name="Chen H."/>
            <person name="Zhou L."/>
            <person name="Ni X."/>
            <person name="Tian J."/>
            <person name="Zhou Y."/>
            <person name="Sheng Y."/>
            <person name="Liu T."/>
            <person name="Pan Y."/>
            <person name="Xia L."/>
            <person name="Li J."/>
            <person name="Zhao F."/>
            <person name="Cao W."/>
        </authorList>
    </citation>
    <scope>NUCLEOTIDE SEQUENCE</scope>
    <source>
        <strain evidence="1">Dsil-2018</strain>
    </source>
</reference>
<proteinExistence type="predicted"/>
<organism evidence="1 2">
    <name type="scientific">Dermacentor silvarum</name>
    <name type="common">Tick</name>
    <dbReference type="NCBI Taxonomy" id="543639"/>
    <lineage>
        <taxon>Eukaryota</taxon>
        <taxon>Metazoa</taxon>
        <taxon>Ecdysozoa</taxon>
        <taxon>Arthropoda</taxon>
        <taxon>Chelicerata</taxon>
        <taxon>Arachnida</taxon>
        <taxon>Acari</taxon>
        <taxon>Parasitiformes</taxon>
        <taxon>Ixodida</taxon>
        <taxon>Ixodoidea</taxon>
        <taxon>Ixodidae</taxon>
        <taxon>Rhipicephalinae</taxon>
        <taxon>Dermacentor</taxon>
    </lineage>
</organism>
<comment type="caution">
    <text evidence="1">The sequence shown here is derived from an EMBL/GenBank/DDBJ whole genome shotgun (WGS) entry which is preliminary data.</text>
</comment>
<gene>
    <name evidence="1" type="ORF">HPB49_024356</name>
</gene>
<protein>
    <submittedName>
        <fullName evidence="1">Uncharacterized protein</fullName>
    </submittedName>
</protein>
<keyword evidence="2" id="KW-1185">Reference proteome</keyword>
<name>A0ACB8E4N9_DERSI</name>
<sequence length="457" mass="51723">MLQGFIASSFDNLPPTLTRKLLGADMRPECSLALLRTVTAFKKLEPWTLRLFDATGKYPTGVLQMSRVDLGAFDECLETEVSDSSGNVVSHGQYCNLEFHLKEGFIGEREMELLASLVHQKLYDFKGLFMDMKVPFLRMGLCFLDDCTQSDLQALVDTCTLLSVIVAFSAATNTRALFRVADRTNSHQYSLSFLHGIRAICVGHIVLGHCYQAMSDTWDFQLFVLSLLILLVLKNLLMTTMNLHYMRPFYHAVCFFSGCMTLLVLDDFSTRKISKTMQLMCWCVAVTSALCVLFMKIPWYKSPDAPSEVSKLLATFFERILWSLFLAWFTLSCATGRGGFVGRFLSSSVFAPLSRLSFCVYLIHYPFIMIMLHASRERIHYSHFTQVTLFFGVFIWSNLLAYMAYLVCEAPTAALDKLAFQRQRDRGNSVEHEPRPDSGDTVLKLGDASAHSFSARL</sequence>
<evidence type="ECO:0000313" key="2">
    <source>
        <dbReference type="Proteomes" id="UP000821865"/>
    </source>
</evidence>
<dbReference type="Proteomes" id="UP000821865">
    <property type="component" value="Chromosome 1"/>
</dbReference>